<evidence type="ECO:0000256" key="2">
    <source>
        <dbReference type="ARBA" id="ARBA00007487"/>
    </source>
</evidence>
<comment type="catalytic activity">
    <reaction evidence="9">
        <text>2 cob(II)alamin + reduced [electron-transfer flavoprotein] + 2 ATP = 2 adenosylcob(III)alamin + 2 triphosphate + oxidized [electron-transfer flavoprotein] + 3 H(+)</text>
        <dbReference type="Rhea" id="RHEA:28671"/>
        <dbReference type="Rhea" id="RHEA-COMP:10685"/>
        <dbReference type="Rhea" id="RHEA-COMP:10686"/>
        <dbReference type="ChEBI" id="CHEBI:15378"/>
        <dbReference type="ChEBI" id="CHEBI:16304"/>
        <dbReference type="ChEBI" id="CHEBI:18036"/>
        <dbReference type="ChEBI" id="CHEBI:18408"/>
        <dbReference type="ChEBI" id="CHEBI:30616"/>
        <dbReference type="ChEBI" id="CHEBI:57692"/>
        <dbReference type="ChEBI" id="CHEBI:58307"/>
        <dbReference type="EC" id="2.5.1.17"/>
    </reaction>
</comment>
<dbReference type="AlphaFoldDB" id="A0A3A4R5U5"/>
<dbReference type="EMBL" id="QZJZ01000077">
    <property type="protein sequence ID" value="RJP57648.1"/>
    <property type="molecule type" value="Genomic_DNA"/>
</dbReference>
<reference evidence="10 11" key="1">
    <citation type="journal article" date="2017" name="ISME J.">
        <title>Energy and carbon metabolisms in a deep terrestrial subsurface fluid microbial community.</title>
        <authorList>
            <person name="Momper L."/>
            <person name="Jungbluth S.P."/>
            <person name="Lee M.D."/>
            <person name="Amend J.P."/>
        </authorList>
    </citation>
    <scope>NUCLEOTIDE SEQUENCE [LARGE SCALE GENOMIC DNA]</scope>
    <source>
        <strain evidence="10">SURF_26</strain>
    </source>
</reference>
<evidence type="ECO:0000256" key="8">
    <source>
        <dbReference type="ARBA" id="ARBA00048555"/>
    </source>
</evidence>
<keyword evidence="10" id="KW-0808">Transferase</keyword>
<comment type="caution">
    <text evidence="10">The sequence shown here is derived from an EMBL/GenBank/DDBJ whole genome shotgun (WGS) entry which is preliminary data.</text>
</comment>
<dbReference type="GO" id="GO:0008817">
    <property type="term" value="F:corrinoid adenosyltransferase activity"/>
    <property type="evidence" value="ECO:0007669"/>
    <property type="project" value="UniProtKB-EC"/>
</dbReference>
<dbReference type="GO" id="GO:0009236">
    <property type="term" value="P:cobalamin biosynthetic process"/>
    <property type="evidence" value="ECO:0007669"/>
    <property type="project" value="InterPro"/>
</dbReference>
<dbReference type="InterPro" id="IPR027417">
    <property type="entry name" value="P-loop_NTPase"/>
</dbReference>
<evidence type="ECO:0000256" key="5">
    <source>
        <dbReference type="ARBA" id="ARBA00031529"/>
    </source>
</evidence>
<dbReference type="PANTHER" id="PTHR46638:SF1">
    <property type="entry name" value="CORRINOID ADENOSYLTRANSFERASE"/>
    <property type="match status" value="1"/>
</dbReference>
<dbReference type="EC" id="2.5.1.17" evidence="3"/>
<evidence type="ECO:0000313" key="10">
    <source>
        <dbReference type="EMBL" id="RJP57648.1"/>
    </source>
</evidence>
<comment type="similarity">
    <text evidence="2">Belongs to the Cob(I)alamin adenosyltransferase family.</text>
</comment>
<sequence length="179" mass="19524">MTTKLNEHALLILYTGTGKGKSTAALGLAARVCGHGQKTCICQFIKAEPTGEYHFFSQCGQAEIHLLGKGFVFQTTPPEERKKHCDAALHGVELVRKKLISGSFALVIADEVLDAHSLGLISLQNLFDLIESIPSGTTLIMTGRTAPPEVMELAHTVTEMKEVKHHFRQGIKSLKGIEF</sequence>
<comment type="function">
    <text evidence="4">Required for both de novo synthesis of the corrin ring for the assimilation of exogenous corrinoids. Participates in the adenosylation of a variety of incomplete and complete corrinoids.</text>
</comment>
<evidence type="ECO:0000256" key="9">
    <source>
        <dbReference type="ARBA" id="ARBA00048692"/>
    </source>
</evidence>
<evidence type="ECO:0000256" key="4">
    <source>
        <dbReference type="ARBA" id="ARBA00024929"/>
    </source>
</evidence>
<evidence type="ECO:0000256" key="6">
    <source>
        <dbReference type="ARBA" id="ARBA00033334"/>
    </source>
</evidence>
<protein>
    <recommendedName>
        <fullName evidence="3">corrinoid adenosyltransferase</fullName>
        <ecNumber evidence="3">2.5.1.17</ecNumber>
    </recommendedName>
    <alternativeName>
        <fullName evidence="5">Cob(II)alamin adenosyltransferase</fullName>
    </alternativeName>
    <alternativeName>
        <fullName evidence="7">Cob(II)yrinic acid a,c-diamide adenosyltransferase</fullName>
    </alternativeName>
    <alternativeName>
        <fullName evidence="6">Cobinamide/cobalamin adenosyltransferase</fullName>
    </alternativeName>
</protein>
<gene>
    <name evidence="10" type="ORF">C4541_09790</name>
</gene>
<dbReference type="Pfam" id="PF02572">
    <property type="entry name" value="CobA_CobO_BtuR"/>
    <property type="match status" value="1"/>
</dbReference>
<evidence type="ECO:0000256" key="7">
    <source>
        <dbReference type="ARBA" id="ARBA00033354"/>
    </source>
</evidence>
<organism evidence="10 11">
    <name type="scientific">Candidatus Auribacter fodinae</name>
    <dbReference type="NCBI Taxonomy" id="2093366"/>
    <lineage>
        <taxon>Bacteria</taxon>
        <taxon>Pseudomonadati</taxon>
        <taxon>Candidatus Auribacterota</taxon>
        <taxon>Candidatus Auribacteria</taxon>
        <taxon>Candidatus Auribacterales</taxon>
        <taxon>Candidatus Auribacteraceae</taxon>
        <taxon>Candidatus Auribacter</taxon>
    </lineage>
</organism>
<dbReference type="Proteomes" id="UP000266426">
    <property type="component" value="Unassembled WGS sequence"/>
</dbReference>
<dbReference type="InterPro" id="IPR003724">
    <property type="entry name" value="CblAdoTrfase_CobA"/>
</dbReference>
<dbReference type="SUPFAM" id="SSF52540">
    <property type="entry name" value="P-loop containing nucleoside triphosphate hydrolases"/>
    <property type="match status" value="1"/>
</dbReference>
<evidence type="ECO:0000256" key="3">
    <source>
        <dbReference type="ARBA" id="ARBA00012454"/>
    </source>
</evidence>
<dbReference type="PIRSF" id="PIRSF015617">
    <property type="entry name" value="Adensltrnsf_CobA"/>
    <property type="match status" value="1"/>
</dbReference>
<dbReference type="PANTHER" id="PTHR46638">
    <property type="entry name" value="CORRINOID ADENOSYLTRANSFERASE"/>
    <property type="match status" value="1"/>
</dbReference>
<dbReference type="GO" id="GO:0005524">
    <property type="term" value="F:ATP binding"/>
    <property type="evidence" value="ECO:0007669"/>
    <property type="project" value="InterPro"/>
</dbReference>
<accession>A0A3A4R5U5</accession>
<comment type="pathway">
    <text evidence="1">Cofactor biosynthesis; adenosylcobalamin biosynthesis; adenosylcobalamin from cob(II)yrinate a,c-diamide: step 2/7.</text>
</comment>
<name>A0A3A4R5U5_9BACT</name>
<proteinExistence type="inferred from homology"/>
<dbReference type="Gene3D" id="3.40.50.300">
    <property type="entry name" value="P-loop containing nucleotide triphosphate hydrolases"/>
    <property type="match status" value="1"/>
</dbReference>
<comment type="catalytic activity">
    <reaction evidence="8">
        <text>2 cob(II)yrinate a,c diamide + reduced [electron-transfer flavoprotein] + 2 ATP = 2 adenosylcob(III)yrinate a,c-diamide + 2 triphosphate + oxidized [electron-transfer flavoprotein] + 3 H(+)</text>
        <dbReference type="Rhea" id="RHEA:11528"/>
        <dbReference type="Rhea" id="RHEA-COMP:10685"/>
        <dbReference type="Rhea" id="RHEA-COMP:10686"/>
        <dbReference type="ChEBI" id="CHEBI:15378"/>
        <dbReference type="ChEBI" id="CHEBI:18036"/>
        <dbReference type="ChEBI" id="CHEBI:30616"/>
        <dbReference type="ChEBI" id="CHEBI:57692"/>
        <dbReference type="ChEBI" id="CHEBI:58307"/>
        <dbReference type="ChEBI" id="CHEBI:58503"/>
        <dbReference type="ChEBI" id="CHEBI:58537"/>
        <dbReference type="EC" id="2.5.1.17"/>
    </reaction>
</comment>
<evidence type="ECO:0000313" key="11">
    <source>
        <dbReference type="Proteomes" id="UP000266426"/>
    </source>
</evidence>
<evidence type="ECO:0000256" key="1">
    <source>
        <dbReference type="ARBA" id="ARBA00005121"/>
    </source>
</evidence>